<comment type="caution">
    <text evidence="2">The sequence shown here is derived from an EMBL/GenBank/DDBJ whole genome shotgun (WGS) entry which is preliminary data.</text>
</comment>
<evidence type="ECO:0000256" key="1">
    <source>
        <dbReference type="ARBA" id="ARBA00006484"/>
    </source>
</evidence>
<evidence type="ECO:0000313" key="2">
    <source>
        <dbReference type="EMBL" id="MBW9110430.1"/>
    </source>
</evidence>
<dbReference type="Pfam" id="PF13561">
    <property type="entry name" value="adh_short_C2"/>
    <property type="match status" value="1"/>
</dbReference>
<dbReference type="InterPro" id="IPR036291">
    <property type="entry name" value="NAD(P)-bd_dom_sf"/>
</dbReference>
<dbReference type="Gene3D" id="3.40.50.720">
    <property type="entry name" value="NAD(P)-binding Rossmann-like Domain"/>
    <property type="match status" value="1"/>
</dbReference>
<proteinExistence type="inferred from homology"/>
<dbReference type="PANTHER" id="PTHR42760">
    <property type="entry name" value="SHORT-CHAIN DEHYDROGENASES/REDUCTASES FAMILY MEMBER"/>
    <property type="match status" value="1"/>
</dbReference>
<dbReference type="RefSeq" id="WP_220289238.1">
    <property type="nucleotide sequence ID" value="NZ_JAEUAX010000005.1"/>
</dbReference>
<comment type="similarity">
    <text evidence="1">Belongs to the short-chain dehydrogenases/reductases (SDR) family.</text>
</comment>
<dbReference type="EMBL" id="JAEUAX010000005">
    <property type="protein sequence ID" value="MBW9110430.1"/>
    <property type="molecule type" value="Genomic_DNA"/>
</dbReference>
<dbReference type="InterPro" id="IPR002347">
    <property type="entry name" value="SDR_fam"/>
</dbReference>
<dbReference type="PROSITE" id="PS51257">
    <property type="entry name" value="PROKAR_LIPOPROTEIN"/>
    <property type="match status" value="1"/>
</dbReference>
<dbReference type="Proteomes" id="UP000777440">
    <property type="component" value="Unassembled WGS sequence"/>
</dbReference>
<organism evidence="2 3">
    <name type="scientific">Microbacterium ureisolvens</name>
    <dbReference type="NCBI Taxonomy" id="2781186"/>
    <lineage>
        <taxon>Bacteria</taxon>
        <taxon>Bacillati</taxon>
        <taxon>Actinomycetota</taxon>
        <taxon>Actinomycetes</taxon>
        <taxon>Micrococcales</taxon>
        <taxon>Microbacteriaceae</taxon>
        <taxon>Microbacterium</taxon>
    </lineage>
</organism>
<keyword evidence="3" id="KW-1185">Reference proteome</keyword>
<accession>A0ABS7I0Y6</accession>
<sequence>MSKRTALVTGAASGIGAACVERFRNDGIEVVTLDRDPGCDFTVDISDPAAVATVADQLAGVDILVNSAGIVGPSGELYTLTVEDWQRTFDVNVLGMFLVSRAVIPAMVKKGWGRIVNISSVAGKDGNPRQSAYSASKAAQLAMTKSMGKELATTGVLVNAIAPASIQTAMTDAVSPEVIERLKGLIPMGRIGQATEAAALVAWLASDECSFSTGAIYDLTGGRATY</sequence>
<gene>
    <name evidence="2" type="ORF">JNB61_11660</name>
</gene>
<protein>
    <submittedName>
        <fullName evidence="2">SDR family oxidoreductase</fullName>
    </submittedName>
</protein>
<dbReference type="SUPFAM" id="SSF51735">
    <property type="entry name" value="NAD(P)-binding Rossmann-fold domains"/>
    <property type="match status" value="1"/>
</dbReference>
<evidence type="ECO:0000313" key="3">
    <source>
        <dbReference type="Proteomes" id="UP000777440"/>
    </source>
</evidence>
<name>A0ABS7I0Y6_9MICO</name>
<dbReference type="PRINTS" id="PR00081">
    <property type="entry name" value="GDHRDH"/>
</dbReference>
<dbReference type="PANTHER" id="PTHR42760:SF129">
    <property type="entry name" value="OXIDOREDUCTASE"/>
    <property type="match status" value="1"/>
</dbReference>
<dbReference type="PRINTS" id="PR00080">
    <property type="entry name" value="SDRFAMILY"/>
</dbReference>
<reference evidence="2 3" key="1">
    <citation type="journal article" date="2021" name="MBio">
        <title>Poor Competitiveness of Bradyrhizobium in Pigeon Pea Root Colonization in Indian Soils.</title>
        <authorList>
            <person name="Chalasani D."/>
            <person name="Basu A."/>
            <person name="Pullabhotla S.V.S.R.N."/>
            <person name="Jorrin B."/>
            <person name="Neal A.L."/>
            <person name="Poole P.S."/>
            <person name="Podile A.R."/>
            <person name="Tkacz A."/>
        </authorList>
    </citation>
    <scope>NUCLEOTIDE SEQUENCE [LARGE SCALE GENOMIC DNA]</scope>
    <source>
        <strain evidence="2 3">HU12</strain>
    </source>
</reference>